<feature type="region of interest" description="Disordered" evidence="1">
    <location>
        <begin position="655"/>
        <end position="709"/>
    </location>
</feature>
<feature type="compositionally biased region" description="Low complexity" evidence="1">
    <location>
        <begin position="196"/>
        <end position="215"/>
    </location>
</feature>
<feature type="compositionally biased region" description="Low complexity" evidence="1">
    <location>
        <begin position="168"/>
        <end position="181"/>
    </location>
</feature>
<organism evidence="3">
    <name type="scientific">Percolomonas cosmopolitus</name>
    <dbReference type="NCBI Taxonomy" id="63605"/>
    <lineage>
        <taxon>Eukaryota</taxon>
        <taxon>Discoba</taxon>
        <taxon>Heterolobosea</taxon>
        <taxon>Tetramitia</taxon>
        <taxon>Eutetramitia</taxon>
        <taxon>Percolomonadidae</taxon>
        <taxon>Percolomonas</taxon>
    </lineage>
</organism>
<dbReference type="AlphaFoldDB" id="A0A7S1KLQ9"/>
<reference evidence="3" key="1">
    <citation type="submission" date="2021-01" db="EMBL/GenBank/DDBJ databases">
        <authorList>
            <person name="Corre E."/>
            <person name="Pelletier E."/>
            <person name="Niang G."/>
            <person name="Scheremetjew M."/>
            <person name="Finn R."/>
            <person name="Kale V."/>
            <person name="Holt S."/>
            <person name="Cochrane G."/>
            <person name="Meng A."/>
            <person name="Brown T."/>
            <person name="Cohen L."/>
        </authorList>
    </citation>
    <scope>NUCLEOTIDE SEQUENCE</scope>
    <source>
        <strain evidence="3">WS</strain>
    </source>
</reference>
<dbReference type="InterPro" id="IPR050302">
    <property type="entry name" value="Rab_GAP_TBC_domain"/>
</dbReference>
<feature type="region of interest" description="Disordered" evidence="1">
    <location>
        <begin position="130"/>
        <end position="215"/>
    </location>
</feature>
<dbReference type="EMBL" id="HBGD01000642">
    <property type="protein sequence ID" value="CAD9077271.1"/>
    <property type="molecule type" value="Transcribed_RNA"/>
</dbReference>
<dbReference type="InterPro" id="IPR000195">
    <property type="entry name" value="Rab-GAP-TBC_dom"/>
</dbReference>
<proteinExistence type="predicted"/>
<accession>A0A7S1KLQ9</accession>
<sequence length="735" mass="82804">MLCHLFTMSPSHASLPPHIHTDSSHALSSIQKIPYIHVELLLEISDVSDNRTDENCASKASLSHNSIRVNFWWQQGDGNETPVSPLIYWRDGKVGVNSIQIASHEAQQNESTLLQQEKRQQRNVNALEALHDEDGVGEVEPLSDAPQLGPEITPTPHAGNSNSDALDSTTTSSIATSTTTTKPHKLPLPQKQAPHSRTSSNHSISSSTSNMSASTTVLTQTAHHQWNMDPHMYQSYLSYLPAWFHRHMISKANLRLFIKRNSLPVELRPLIYQFMCHLRTPIDTQVAEHHVQLYDKLCEQQEFDSTEKCIRKDLNRTFPEFPLFKTEEGQMELFRLLKSYGVMDKIVGYTQGMAFISGFLLWMFHKGLNGRGTTEVANSAVNDNGFHSHTGFASRRNLSIAQDDSSFEPPDDLTATTEHETEETDSSQPVPGSKPRSHKTDLTIDVNPPRPNSTSSHTPPTTSHKHIECTTFWVFTSLMNNSKWNAKSLFVPGLPKLFEILHSIEKAIERKSPRVSKWISDQGINAEVYAAQFVMTMCTNHFQTEVTERIWDLVFLDGWCWIIRMVAAIIVENEGAIIRLKDCADFVPLIYSNCSKYTPEQVVQMMGRINLSQGELDEFHQLYEKKLSKNERERKKRQRELMQQFIQKNHHLIPEDRKDSIGDGESSTGSDWGGLGDKSRRSSVSSVRSGISESTGSISGRKRSDSSTTLLVSTLKKTSNGLSKGIRKILFPPST</sequence>
<evidence type="ECO:0000259" key="2">
    <source>
        <dbReference type="PROSITE" id="PS50086"/>
    </source>
</evidence>
<evidence type="ECO:0000313" key="3">
    <source>
        <dbReference type="EMBL" id="CAD9077271.1"/>
    </source>
</evidence>
<gene>
    <name evidence="3" type="ORF">PCOS0759_LOCUS502</name>
</gene>
<dbReference type="PROSITE" id="PS50086">
    <property type="entry name" value="TBC_RABGAP"/>
    <property type="match status" value="1"/>
</dbReference>
<dbReference type="GO" id="GO:0031267">
    <property type="term" value="F:small GTPase binding"/>
    <property type="evidence" value="ECO:0007669"/>
    <property type="project" value="TreeGrafter"/>
</dbReference>
<dbReference type="PANTHER" id="PTHR47219">
    <property type="entry name" value="RAB GTPASE-ACTIVATING PROTEIN 1-LIKE"/>
    <property type="match status" value="1"/>
</dbReference>
<protein>
    <recommendedName>
        <fullName evidence="2">Rab-GAP TBC domain-containing protein</fullName>
    </recommendedName>
</protein>
<dbReference type="SMART" id="SM00164">
    <property type="entry name" value="TBC"/>
    <property type="match status" value="1"/>
</dbReference>
<evidence type="ECO:0000256" key="1">
    <source>
        <dbReference type="SAM" id="MobiDB-lite"/>
    </source>
</evidence>
<dbReference type="Pfam" id="PF00566">
    <property type="entry name" value="RabGAP-TBC"/>
    <property type="match status" value="2"/>
</dbReference>
<dbReference type="InterPro" id="IPR035969">
    <property type="entry name" value="Rab-GAP_TBC_sf"/>
</dbReference>
<feature type="region of interest" description="Disordered" evidence="1">
    <location>
        <begin position="402"/>
        <end position="464"/>
    </location>
</feature>
<feature type="domain" description="Rab-GAP TBC" evidence="2">
    <location>
        <begin position="262"/>
        <end position="558"/>
    </location>
</feature>
<dbReference type="SUPFAM" id="SSF47923">
    <property type="entry name" value="Ypt/Rab-GAP domain of gyp1p"/>
    <property type="match status" value="2"/>
</dbReference>
<feature type="compositionally biased region" description="Low complexity" evidence="1">
    <location>
        <begin position="452"/>
        <end position="462"/>
    </location>
</feature>
<feature type="compositionally biased region" description="Polar residues" evidence="1">
    <location>
        <begin position="158"/>
        <end position="167"/>
    </location>
</feature>
<dbReference type="Gene3D" id="1.10.472.80">
    <property type="entry name" value="Ypt/Rab-GAP domain of gyp1p, domain 3"/>
    <property type="match status" value="1"/>
</dbReference>
<name>A0A7S1KLQ9_9EUKA</name>
<feature type="compositionally biased region" description="Low complexity" evidence="1">
    <location>
        <begin position="682"/>
        <end position="699"/>
    </location>
</feature>
<dbReference type="GO" id="GO:0005096">
    <property type="term" value="F:GTPase activator activity"/>
    <property type="evidence" value="ECO:0007669"/>
    <property type="project" value="TreeGrafter"/>
</dbReference>
<dbReference type="Gene3D" id="1.10.8.270">
    <property type="entry name" value="putative rabgap domain of human tbc1 domain family member 14 like domains"/>
    <property type="match status" value="1"/>
</dbReference>
<dbReference type="PANTHER" id="PTHR47219:SF9">
    <property type="entry name" value="GTPASE ACTIVATING PROTEIN AND CENTROSOME-ASSOCIATED, ISOFORM B"/>
    <property type="match status" value="1"/>
</dbReference>